<name>A0AAJ1YER2_SERFO</name>
<evidence type="ECO:0000313" key="1">
    <source>
        <dbReference type="EMBL" id="MDQ9128577.1"/>
    </source>
</evidence>
<organism evidence="1 2">
    <name type="scientific">Serratia fonticola</name>
    <dbReference type="NCBI Taxonomy" id="47917"/>
    <lineage>
        <taxon>Bacteria</taxon>
        <taxon>Pseudomonadati</taxon>
        <taxon>Pseudomonadota</taxon>
        <taxon>Gammaproteobacteria</taxon>
        <taxon>Enterobacterales</taxon>
        <taxon>Yersiniaceae</taxon>
        <taxon>Serratia</taxon>
    </lineage>
</organism>
<accession>A0AAJ1YER2</accession>
<dbReference type="EMBL" id="JAVIGA010000024">
    <property type="protein sequence ID" value="MDQ9128577.1"/>
    <property type="molecule type" value="Genomic_DNA"/>
</dbReference>
<gene>
    <name evidence="1" type="ORF">RDT67_19350</name>
</gene>
<evidence type="ECO:0000313" key="2">
    <source>
        <dbReference type="Proteomes" id="UP001224622"/>
    </source>
</evidence>
<protein>
    <submittedName>
        <fullName evidence="1">Uncharacterized protein</fullName>
    </submittedName>
</protein>
<dbReference type="AlphaFoldDB" id="A0AAJ1YER2"/>
<reference evidence="1" key="1">
    <citation type="submission" date="2023-08" db="EMBL/GenBank/DDBJ databases">
        <title>The Comparative Genomic Analysis of Yersiniaceae from Polar Regions.</title>
        <authorList>
            <person name="Goncharov A."/>
            <person name="Aslanov B."/>
            <person name="Kolodzhieva V."/>
            <person name="Azarov D."/>
            <person name="Mochov A."/>
            <person name="Lebedeva E."/>
        </authorList>
    </citation>
    <scope>NUCLEOTIDE SEQUENCE</scope>
    <source>
        <strain evidence="1">Vf</strain>
    </source>
</reference>
<comment type="caution">
    <text evidence="1">The sequence shown here is derived from an EMBL/GenBank/DDBJ whole genome shotgun (WGS) entry which is preliminary data.</text>
</comment>
<dbReference type="RefSeq" id="WP_309048103.1">
    <property type="nucleotide sequence ID" value="NZ_JAVIGA010000024.1"/>
</dbReference>
<dbReference type="Proteomes" id="UP001224622">
    <property type="component" value="Unassembled WGS sequence"/>
</dbReference>
<sequence length="70" mass="8493">MTFITGTREILHHLRRWYLLREAARTWQDRGEFRAYAIKRGWLTAWQRQNFGQDYYGVKSLARRAMKGAM</sequence>
<proteinExistence type="predicted"/>